<dbReference type="Proteomes" id="UP000265926">
    <property type="component" value="Unassembled WGS sequence"/>
</dbReference>
<accession>A0A399T6R3</accession>
<dbReference type="OrthoDB" id="7560784at2"/>
<dbReference type="EMBL" id="QWGR01000001">
    <property type="protein sequence ID" value="RIJ50502.1"/>
    <property type="molecule type" value="Genomic_DNA"/>
</dbReference>
<dbReference type="RefSeq" id="WP_119435972.1">
    <property type="nucleotide sequence ID" value="NZ_QWGR01000001.1"/>
</dbReference>
<comment type="caution">
    <text evidence="2">The sequence shown here is derived from an EMBL/GenBank/DDBJ whole genome shotgun (WGS) entry which is preliminary data.</text>
</comment>
<feature type="domain" description="Pvc16 N-terminal" evidence="1">
    <location>
        <begin position="7"/>
        <end position="182"/>
    </location>
</feature>
<organism evidence="2 3">
    <name type="scientific">Maribellus luteus</name>
    <dbReference type="NCBI Taxonomy" id="2305463"/>
    <lineage>
        <taxon>Bacteria</taxon>
        <taxon>Pseudomonadati</taxon>
        <taxon>Bacteroidota</taxon>
        <taxon>Bacteroidia</taxon>
        <taxon>Marinilabiliales</taxon>
        <taxon>Prolixibacteraceae</taxon>
        <taxon>Maribellus</taxon>
    </lineage>
</organism>
<proteinExistence type="predicted"/>
<evidence type="ECO:0000313" key="2">
    <source>
        <dbReference type="EMBL" id="RIJ50502.1"/>
    </source>
</evidence>
<protein>
    <submittedName>
        <fullName evidence="2">DUF4255 domain-containing protein</fullName>
    </submittedName>
</protein>
<evidence type="ECO:0000259" key="1">
    <source>
        <dbReference type="Pfam" id="PF14065"/>
    </source>
</evidence>
<reference evidence="2 3" key="1">
    <citation type="submission" date="2018-08" db="EMBL/GenBank/DDBJ databases">
        <title>Pallidiluteibacterium maritimus gen. nov., sp. nov., isolated from coastal sediment.</title>
        <authorList>
            <person name="Zhou L.Y."/>
        </authorList>
    </citation>
    <scope>NUCLEOTIDE SEQUENCE [LARGE SCALE GENOMIC DNA]</scope>
    <source>
        <strain evidence="2 3">XSD2</strain>
    </source>
</reference>
<gene>
    <name evidence="2" type="ORF">D1614_00775</name>
</gene>
<name>A0A399T6R3_9BACT</name>
<sequence>MIDVTLTYIRDLLNEHLRNEFSISENKVVLSNIVKPDGSEAQNVSGKIVFFLVGLEEESTLKNSINRNQHSGGGAYAYRSSSLPVNLRLLFCSNFDSNIYIEGLSYLSALVRFFHANKRIPLDIPNSNSPKYISFELCSLGYDELSHLWSAIGSKLMPSVLYKAGVVMHDDISIQKITPAVSKPETAN</sequence>
<evidence type="ECO:0000313" key="3">
    <source>
        <dbReference type="Proteomes" id="UP000265926"/>
    </source>
</evidence>
<dbReference type="Pfam" id="PF14065">
    <property type="entry name" value="Pvc16_N"/>
    <property type="match status" value="1"/>
</dbReference>
<dbReference type="AlphaFoldDB" id="A0A399T6R3"/>
<keyword evidence="3" id="KW-1185">Reference proteome</keyword>
<dbReference type="InterPro" id="IPR025351">
    <property type="entry name" value="Pvc16_N"/>
</dbReference>